<sequence length="241" mass="26316">MNYNEFLMGIKKTTPLMVGVIPFGLAYGIMGAQAGLKFSEITLMSIFVFAGSAQFMAVGMIKEGISFAFIVFSTLLINLRHLLMGLSLAPYLNTQKRRWLYLLAFGMVDESYASTINHYQESGSEQGNPYFMVGAALGMYIFWIGSSVVGGLLGHSIKDPLSWGLDFAMPATFLSILVLQIKSARMLIVFLVSGITAIAAYIYIPGKWYIIIATVAATATGAFMELTEESRVANCEKNTSS</sequence>
<evidence type="ECO:0000256" key="1">
    <source>
        <dbReference type="ARBA" id="ARBA00004651"/>
    </source>
</evidence>
<keyword evidence="6 8" id="KW-1133">Transmembrane helix</keyword>
<evidence type="ECO:0000313" key="9">
    <source>
        <dbReference type="EMBL" id="OLN29409.1"/>
    </source>
</evidence>
<proteinExistence type="inferred from homology"/>
<dbReference type="Pfam" id="PF03591">
    <property type="entry name" value="AzlC"/>
    <property type="match status" value="1"/>
</dbReference>
<dbReference type="EMBL" id="MLBF01000033">
    <property type="protein sequence ID" value="OLN29409.1"/>
    <property type="molecule type" value="Genomic_DNA"/>
</dbReference>
<dbReference type="OrthoDB" id="3177005at2"/>
<feature type="transmembrane region" description="Helical" evidence="8">
    <location>
        <begin position="16"/>
        <end position="36"/>
    </location>
</feature>
<dbReference type="GO" id="GO:1903785">
    <property type="term" value="P:L-valine transmembrane transport"/>
    <property type="evidence" value="ECO:0007669"/>
    <property type="project" value="TreeGrafter"/>
</dbReference>
<comment type="caution">
    <text evidence="9">The sequence shown here is derived from an EMBL/GenBank/DDBJ whole genome shotgun (WGS) entry which is preliminary data.</text>
</comment>
<dbReference type="STRING" id="1888891.DSOL_3585"/>
<evidence type="ECO:0000256" key="2">
    <source>
        <dbReference type="ARBA" id="ARBA00010735"/>
    </source>
</evidence>
<dbReference type="PANTHER" id="PTHR34979:SF1">
    <property type="entry name" value="INNER MEMBRANE PROTEIN YGAZ"/>
    <property type="match status" value="1"/>
</dbReference>
<organism evidence="9 10">
    <name type="scientific">Desulfosporosinus metallidurans</name>
    <dbReference type="NCBI Taxonomy" id="1888891"/>
    <lineage>
        <taxon>Bacteria</taxon>
        <taxon>Bacillati</taxon>
        <taxon>Bacillota</taxon>
        <taxon>Clostridia</taxon>
        <taxon>Eubacteriales</taxon>
        <taxon>Desulfitobacteriaceae</taxon>
        <taxon>Desulfosporosinus</taxon>
    </lineage>
</organism>
<dbReference type="PANTHER" id="PTHR34979">
    <property type="entry name" value="INNER MEMBRANE PROTEIN YGAZ"/>
    <property type="match status" value="1"/>
</dbReference>
<feature type="transmembrane region" description="Helical" evidence="8">
    <location>
        <begin position="210"/>
        <end position="227"/>
    </location>
</feature>
<evidence type="ECO:0000256" key="8">
    <source>
        <dbReference type="SAM" id="Phobius"/>
    </source>
</evidence>
<dbReference type="InterPro" id="IPR011606">
    <property type="entry name" value="Brnchd-chn_aa_trnsp_permease"/>
</dbReference>
<dbReference type="Proteomes" id="UP000186102">
    <property type="component" value="Unassembled WGS sequence"/>
</dbReference>
<protein>
    <submittedName>
        <fullName evidence="9">AzlC family protein</fullName>
    </submittedName>
</protein>
<comment type="subcellular location">
    <subcellularLocation>
        <location evidence="1">Cell membrane</location>
        <topology evidence="1">Multi-pass membrane protein</topology>
    </subcellularLocation>
</comment>
<dbReference type="RefSeq" id="WP_139314508.1">
    <property type="nucleotide sequence ID" value="NZ_MLBF01000033.1"/>
</dbReference>
<comment type="similarity">
    <text evidence="2">Belongs to the AzlC family.</text>
</comment>
<keyword evidence="7 8" id="KW-0472">Membrane</keyword>
<feature type="transmembrane region" description="Helical" evidence="8">
    <location>
        <begin position="186"/>
        <end position="204"/>
    </location>
</feature>
<evidence type="ECO:0000256" key="5">
    <source>
        <dbReference type="ARBA" id="ARBA00022692"/>
    </source>
</evidence>
<reference evidence="9 10" key="1">
    <citation type="submission" date="2016-09" db="EMBL/GenBank/DDBJ databases">
        <title>Complete genome of Desulfosporosinus sp. OL.</title>
        <authorList>
            <person name="Mardanov A."/>
            <person name="Beletsky A."/>
            <person name="Panova A."/>
            <person name="Karnachuk O."/>
            <person name="Ravin N."/>
        </authorList>
    </citation>
    <scope>NUCLEOTIDE SEQUENCE [LARGE SCALE GENOMIC DNA]</scope>
    <source>
        <strain evidence="9 10">OL</strain>
    </source>
</reference>
<keyword evidence="5 8" id="KW-0812">Transmembrane</keyword>
<keyword evidence="4" id="KW-1003">Cell membrane</keyword>
<keyword evidence="10" id="KW-1185">Reference proteome</keyword>
<gene>
    <name evidence="9" type="ORF">DSOL_3585</name>
</gene>
<evidence type="ECO:0000256" key="7">
    <source>
        <dbReference type="ARBA" id="ARBA00023136"/>
    </source>
</evidence>
<feature type="transmembrane region" description="Helical" evidence="8">
    <location>
        <begin position="160"/>
        <end position="179"/>
    </location>
</feature>
<name>A0A1Q8QPX8_9FIRM</name>
<keyword evidence="3" id="KW-0813">Transport</keyword>
<evidence type="ECO:0000256" key="4">
    <source>
        <dbReference type="ARBA" id="ARBA00022475"/>
    </source>
</evidence>
<evidence type="ECO:0000313" key="10">
    <source>
        <dbReference type="Proteomes" id="UP000186102"/>
    </source>
</evidence>
<dbReference type="GO" id="GO:0005886">
    <property type="term" value="C:plasma membrane"/>
    <property type="evidence" value="ECO:0007669"/>
    <property type="project" value="UniProtKB-SubCell"/>
</dbReference>
<feature type="transmembrane region" description="Helical" evidence="8">
    <location>
        <begin position="130"/>
        <end position="154"/>
    </location>
</feature>
<evidence type="ECO:0000256" key="6">
    <source>
        <dbReference type="ARBA" id="ARBA00022989"/>
    </source>
</evidence>
<accession>A0A1Q8QPX8</accession>
<dbReference type="AlphaFoldDB" id="A0A1Q8QPX8"/>
<evidence type="ECO:0000256" key="3">
    <source>
        <dbReference type="ARBA" id="ARBA00022448"/>
    </source>
</evidence>